<evidence type="ECO:0000313" key="3">
    <source>
        <dbReference type="EMBL" id="TVY46038.1"/>
    </source>
</evidence>
<keyword evidence="4" id="KW-1185">Reference proteome</keyword>
<comment type="caution">
    <text evidence="3">The sequence shown here is derived from an EMBL/GenBank/DDBJ whole genome shotgun (WGS) entry which is preliminary data.</text>
</comment>
<dbReference type="PANTHER" id="PTHR36578">
    <property type="entry name" value="CHROMOSOME 15, WHOLE GENOME SHOTGUN SEQUENCE"/>
    <property type="match status" value="1"/>
</dbReference>
<evidence type="ECO:0000256" key="1">
    <source>
        <dbReference type="SAM" id="MobiDB-lite"/>
    </source>
</evidence>
<keyword evidence="2" id="KW-0732">Signal</keyword>
<name>A0A8H8S5U1_9HELO</name>
<feature type="region of interest" description="Disordered" evidence="1">
    <location>
        <begin position="75"/>
        <end position="99"/>
    </location>
</feature>
<gene>
    <name evidence="3" type="ORF">LSUB1_G000183</name>
</gene>
<evidence type="ECO:0000313" key="4">
    <source>
        <dbReference type="Proteomes" id="UP000462212"/>
    </source>
</evidence>
<feature type="compositionally biased region" description="Polar residues" evidence="1">
    <location>
        <begin position="80"/>
        <end position="92"/>
    </location>
</feature>
<accession>A0A8H8S5U1</accession>
<feature type="chain" id="PRO_5034385623" description="Apple domain-containing protein" evidence="2">
    <location>
        <begin position="17"/>
        <end position="399"/>
    </location>
</feature>
<protein>
    <recommendedName>
        <fullName evidence="5">Apple domain-containing protein</fullName>
    </recommendedName>
</protein>
<dbReference type="AlphaFoldDB" id="A0A8H8S5U1"/>
<dbReference type="PANTHER" id="PTHR36578:SF1">
    <property type="entry name" value="APPLE DOMAIN-CONTAINING PROTEIN"/>
    <property type="match status" value="1"/>
</dbReference>
<reference evidence="3 4" key="1">
    <citation type="submission" date="2018-05" db="EMBL/GenBank/DDBJ databases">
        <title>Genome sequencing and assembly of the regulated plant pathogen Lachnellula willkommii and related sister species for the development of diagnostic species identification markers.</title>
        <authorList>
            <person name="Giroux E."/>
            <person name="Bilodeau G."/>
        </authorList>
    </citation>
    <scope>NUCLEOTIDE SEQUENCE [LARGE SCALE GENOMIC DNA]</scope>
    <source>
        <strain evidence="3 4">CBS 197.66</strain>
    </source>
</reference>
<dbReference type="Proteomes" id="UP000462212">
    <property type="component" value="Unassembled WGS sequence"/>
</dbReference>
<proteinExistence type="predicted"/>
<dbReference type="OrthoDB" id="271448at2759"/>
<organism evidence="3 4">
    <name type="scientific">Lachnellula subtilissima</name>
    <dbReference type="NCBI Taxonomy" id="602034"/>
    <lineage>
        <taxon>Eukaryota</taxon>
        <taxon>Fungi</taxon>
        <taxon>Dikarya</taxon>
        <taxon>Ascomycota</taxon>
        <taxon>Pezizomycotina</taxon>
        <taxon>Leotiomycetes</taxon>
        <taxon>Helotiales</taxon>
        <taxon>Lachnaceae</taxon>
        <taxon>Lachnellula</taxon>
    </lineage>
</organism>
<evidence type="ECO:0000256" key="2">
    <source>
        <dbReference type="SAM" id="SignalP"/>
    </source>
</evidence>
<sequence length="399" mass="41864">MYQVVFLAGLVALASASPAAQGIDFASINAAPSPSVTGPPVSVNSQSFNYNTASANAAGSAAVTGIASASASGSQAANSKRNFSPSTTTQKVSTGTATTSSETACATVPEAGTSCGFIKPENSCAVQPDGYGPHVTPDTVAAFTAYPEFHTQAKAAKAPAGYTRTFADLDGSLSGSTYLGLYTLQSYDVSLCAQHCDSTALCTGFNIYVERDPSLNPSPNCTLPSSITNYKCTLWGSNVDAIIATNEGQYRGQFQVVIAGSDGFTKTNTTTPAQCPGWQQPQNCGSYAHNHPSTCIGTAFFSGPYDPLLCASYAQAQNALNSKSNSWKQWMQSYNALQCNFFNAFMLKKNGRPLGTYCGLYTQSYGAGEATYSPGWQGSDYWSIESSWGFSIINGARSW</sequence>
<dbReference type="EMBL" id="QGMJ01000002">
    <property type="protein sequence ID" value="TVY46038.1"/>
    <property type="molecule type" value="Genomic_DNA"/>
</dbReference>
<feature type="signal peptide" evidence="2">
    <location>
        <begin position="1"/>
        <end position="16"/>
    </location>
</feature>
<evidence type="ECO:0008006" key="5">
    <source>
        <dbReference type="Google" id="ProtNLM"/>
    </source>
</evidence>